<feature type="transmembrane region" description="Helical" evidence="9">
    <location>
        <begin position="12"/>
        <end position="29"/>
    </location>
</feature>
<feature type="domain" description="ABC transporter" evidence="10">
    <location>
        <begin position="332"/>
        <end position="568"/>
    </location>
</feature>
<dbReference type="Pfam" id="PF00664">
    <property type="entry name" value="ABC_membrane"/>
    <property type="match status" value="1"/>
</dbReference>
<dbReference type="PANTHER" id="PTHR43394">
    <property type="entry name" value="ATP-DEPENDENT PERMEASE MDL1, MITOCHONDRIAL"/>
    <property type="match status" value="1"/>
</dbReference>
<dbReference type="Gene3D" id="1.20.1560.10">
    <property type="entry name" value="ABC transporter type 1, transmembrane domain"/>
    <property type="match status" value="1"/>
</dbReference>
<dbReference type="GO" id="GO:0005886">
    <property type="term" value="C:plasma membrane"/>
    <property type="evidence" value="ECO:0007669"/>
    <property type="project" value="UniProtKB-SubCell"/>
</dbReference>
<dbReference type="SUPFAM" id="SSF90123">
    <property type="entry name" value="ABC transporter transmembrane region"/>
    <property type="match status" value="1"/>
</dbReference>
<gene>
    <name evidence="12" type="ORF">INF28_00545</name>
</gene>
<evidence type="ECO:0000256" key="5">
    <source>
        <dbReference type="ARBA" id="ARBA00022741"/>
    </source>
</evidence>
<dbReference type="InterPro" id="IPR027417">
    <property type="entry name" value="P-loop_NTPase"/>
</dbReference>
<dbReference type="Proteomes" id="UP000806542">
    <property type="component" value="Unassembled WGS sequence"/>
</dbReference>
<evidence type="ECO:0000259" key="11">
    <source>
        <dbReference type="PROSITE" id="PS50929"/>
    </source>
</evidence>
<name>A0A9D5LWG7_9FIRM</name>
<dbReference type="AlphaFoldDB" id="A0A9D5LWG7"/>
<dbReference type="SMART" id="SM00382">
    <property type="entry name" value="AAA"/>
    <property type="match status" value="1"/>
</dbReference>
<dbReference type="InterPro" id="IPR036640">
    <property type="entry name" value="ABC1_TM_sf"/>
</dbReference>
<organism evidence="12 13">
    <name type="scientific">Ructibacterium gallinarum</name>
    <dbReference type="NCBI Taxonomy" id="2779355"/>
    <lineage>
        <taxon>Bacteria</taxon>
        <taxon>Bacillati</taxon>
        <taxon>Bacillota</taxon>
        <taxon>Clostridia</taxon>
        <taxon>Eubacteriales</taxon>
        <taxon>Oscillospiraceae</taxon>
        <taxon>Ructibacterium</taxon>
    </lineage>
</organism>
<feature type="transmembrane region" description="Helical" evidence="9">
    <location>
        <begin position="134"/>
        <end position="152"/>
    </location>
</feature>
<evidence type="ECO:0000256" key="2">
    <source>
        <dbReference type="ARBA" id="ARBA00022448"/>
    </source>
</evidence>
<keyword evidence="5" id="KW-0547">Nucleotide-binding</keyword>
<dbReference type="SUPFAM" id="SSF52540">
    <property type="entry name" value="P-loop containing nucleoside triphosphate hydrolases"/>
    <property type="match status" value="1"/>
</dbReference>
<keyword evidence="3" id="KW-1003">Cell membrane</keyword>
<dbReference type="InterPro" id="IPR017871">
    <property type="entry name" value="ABC_transporter-like_CS"/>
</dbReference>
<sequence>MRELLKLLRGKYLWMTILTPILIIGEVIMEVSIPRLMADIVNVGIGNKDIGYVATRGGLMVVMALLSLCFGAFAGWTASIAGMGFGKEVRKKMFYRIQDFSFSNVDRFSPSSLITRMTTDITNTQNAFMMVIRMMVRAPIMFVSASIMAITLNGELSLIFLIAVPILGVVLALIIKEAYPRFQSMLKRFDFLNAKIQENLIGIRVVKAFVRGDYENEGFEKAAAAVRDTQKRAERLVVLNMPIMQLMVYSCILAVLWLGGKMIVVGDMGTGDLVSFISYVNQILMSLMMVAMSFTMLVISKASVSRIVEVLHETPDIPDDAEGDPQVADGSIEFDKVCFSYKGDLSSCALRDINLKIASGETVGIIGGTGSSKSTLVHLIPRLYDVTSGSVKVGGRDVREYKQETLRNEVAMVLQKNVLFTGTIRDNLKWGNKDATDEEIIEACKAAQAHDFIMSFPRGYDTEMGQGGVNVSGGQKQRLCIARALLKKPKIVILDDSTSAVDTATDSKIREAFRRELADTTTIIIAQRISSISDADKIIVLDNGRINAVGTHEELMKNNEIYREVYESQQKGVA</sequence>
<keyword evidence="7 9" id="KW-1133">Transmembrane helix</keyword>
<dbReference type="PROSITE" id="PS50929">
    <property type="entry name" value="ABC_TM1F"/>
    <property type="match status" value="1"/>
</dbReference>
<dbReference type="InterPro" id="IPR011527">
    <property type="entry name" value="ABC1_TM_dom"/>
</dbReference>
<evidence type="ECO:0000259" key="10">
    <source>
        <dbReference type="PROSITE" id="PS50893"/>
    </source>
</evidence>
<proteinExistence type="predicted"/>
<keyword evidence="8 9" id="KW-0472">Membrane</keyword>
<evidence type="ECO:0000256" key="3">
    <source>
        <dbReference type="ARBA" id="ARBA00022475"/>
    </source>
</evidence>
<keyword evidence="2" id="KW-0813">Transport</keyword>
<feature type="transmembrane region" description="Helical" evidence="9">
    <location>
        <begin position="237"/>
        <end position="259"/>
    </location>
</feature>
<reference evidence="12" key="1">
    <citation type="submission" date="2020-10" db="EMBL/GenBank/DDBJ databases">
        <title>ChiBAC.</title>
        <authorList>
            <person name="Zenner C."/>
            <person name="Hitch T.C.A."/>
            <person name="Clavel T."/>
        </authorList>
    </citation>
    <scope>NUCLEOTIDE SEQUENCE</scope>
    <source>
        <strain evidence="12">DSM 107454</strain>
    </source>
</reference>
<dbReference type="Gene3D" id="3.40.50.300">
    <property type="entry name" value="P-loop containing nucleotide triphosphate hydrolases"/>
    <property type="match status" value="1"/>
</dbReference>
<evidence type="ECO:0000256" key="4">
    <source>
        <dbReference type="ARBA" id="ARBA00022692"/>
    </source>
</evidence>
<evidence type="ECO:0000256" key="8">
    <source>
        <dbReference type="ARBA" id="ARBA00023136"/>
    </source>
</evidence>
<feature type="domain" description="ABC transmembrane type-1" evidence="11">
    <location>
        <begin position="17"/>
        <end position="297"/>
    </location>
</feature>
<keyword evidence="6 12" id="KW-0067">ATP-binding</keyword>
<keyword evidence="4 9" id="KW-0812">Transmembrane</keyword>
<dbReference type="GO" id="GO:0015421">
    <property type="term" value="F:ABC-type oligopeptide transporter activity"/>
    <property type="evidence" value="ECO:0007669"/>
    <property type="project" value="TreeGrafter"/>
</dbReference>
<dbReference type="FunFam" id="3.40.50.300:FF:000221">
    <property type="entry name" value="Multidrug ABC transporter ATP-binding protein"/>
    <property type="match status" value="1"/>
</dbReference>
<feature type="transmembrane region" description="Helical" evidence="9">
    <location>
        <begin position="279"/>
        <end position="299"/>
    </location>
</feature>
<evidence type="ECO:0000256" key="9">
    <source>
        <dbReference type="SAM" id="Phobius"/>
    </source>
</evidence>
<dbReference type="Pfam" id="PF00005">
    <property type="entry name" value="ABC_tran"/>
    <property type="match status" value="1"/>
</dbReference>
<dbReference type="CDD" id="cd18548">
    <property type="entry name" value="ABC_6TM_Tm287_like"/>
    <property type="match status" value="1"/>
</dbReference>
<feature type="transmembrane region" description="Helical" evidence="9">
    <location>
        <begin position="158"/>
        <end position="179"/>
    </location>
</feature>
<accession>A0A9D5LWG7</accession>
<dbReference type="GO" id="GO:0005524">
    <property type="term" value="F:ATP binding"/>
    <property type="evidence" value="ECO:0007669"/>
    <property type="project" value="UniProtKB-KW"/>
</dbReference>
<dbReference type="EMBL" id="JADCKB010000001">
    <property type="protein sequence ID" value="MBE5038956.1"/>
    <property type="molecule type" value="Genomic_DNA"/>
</dbReference>
<feature type="transmembrane region" description="Helical" evidence="9">
    <location>
        <begin position="59"/>
        <end position="86"/>
    </location>
</feature>
<dbReference type="InterPro" id="IPR003439">
    <property type="entry name" value="ABC_transporter-like_ATP-bd"/>
</dbReference>
<dbReference type="RefSeq" id="WP_226391516.1">
    <property type="nucleotide sequence ID" value="NZ_JADCKB010000001.1"/>
</dbReference>
<dbReference type="InterPro" id="IPR003593">
    <property type="entry name" value="AAA+_ATPase"/>
</dbReference>
<evidence type="ECO:0000313" key="13">
    <source>
        <dbReference type="Proteomes" id="UP000806542"/>
    </source>
</evidence>
<dbReference type="PROSITE" id="PS50893">
    <property type="entry name" value="ABC_TRANSPORTER_2"/>
    <property type="match status" value="1"/>
</dbReference>
<comment type="subcellular location">
    <subcellularLocation>
        <location evidence="1">Cell membrane</location>
        <topology evidence="1">Multi-pass membrane protein</topology>
    </subcellularLocation>
</comment>
<protein>
    <submittedName>
        <fullName evidence="12">ABC transporter ATP-binding protein</fullName>
    </submittedName>
</protein>
<dbReference type="GO" id="GO:0016887">
    <property type="term" value="F:ATP hydrolysis activity"/>
    <property type="evidence" value="ECO:0007669"/>
    <property type="project" value="InterPro"/>
</dbReference>
<evidence type="ECO:0000313" key="12">
    <source>
        <dbReference type="EMBL" id="MBE5038956.1"/>
    </source>
</evidence>
<dbReference type="PANTHER" id="PTHR43394:SF1">
    <property type="entry name" value="ATP-BINDING CASSETTE SUB-FAMILY B MEMBER 10, MITOCHONDRIAL"/>
    <property type="match status" value="1"/>
</dbReference>
<keyword evidence="13" id="KW-1185">Reference proteome</keyword>
<evidence type="ECO:0000256" key="7">
    <source>
        <dbReference type="ARBA" id="ARBA00022989"/>
    </source>
</evidence>
<evidence type="ECO:0000256" key="6">
    <source>
        <dbReference type="ARBA" id="ARBA00022840"/>
    </source>
</evidence>
<comment type="caution">
    <text evidence="12">The sequence shown here is derived from an EMBL/GenBank/DDBJ whole genome shotgun (WGS) entry which is preliminary data.</text>
</comment>
<dbReference type="InterPro" id="IPR039421">
    <property type="entry name" value="Type_1_exporter"/>
</dbReference>
<evidence type="ECO:0000256" key="1">
    <source>
        <dbReference type="ARBA" id="ARBA00004651"/>
    </source>
</evidence>
<dbReference type="PROSITE" id="PS00211">
    <property type="entry name" value="ABC_TRANSPORTER_1"/>
    <property type="match status" value="1"/>
</dbReference>